<dbReference type="AlphaFoldDB" id="A0A2K1P014"/>
<comment type="function">
    <text evidence="9 11">Catalyzes the attachment of isoleucine to tRNA(Ile). As IleRS can inadvertently accommodate and process structurally similar amino acids such as valine, to avoid such errors it has two additional distinct tRNA(Ile)-dependent editing activities. One activity is designated as 'pretransfer' editing and involves the hydrolysis of activated Val-AMP. The other activity is designated 'posttransfer' editing and involves deacylation of mischarged Val-tRNA(Ile).</text>
</comment>
<comment type="similarity">
    <text evidence="1 11">Belongs to the class-I aminoacyl-tRNA synthetase family. IleS type 1 subfamily.</text>
</comment>
<dbReference type="CDD" id="cd00818">
    <property type="entry name" value="IleRS_core"/>
    <property type="match status" value="1"/>
</dbReference>
<dbReference type="InterPro" id="IPR014729">
    <property type="entry name" value="Rossmann-like_a/b/a_fold"/>
</dbReference>
<feature type="short sequence motif" description="'KMSKS' region" evidence="11">
    <location>
        <begin position="593"/>
        <end position="597"/>
    </location>
</feature>
<feature type="binding site" evidence="11">
    <location>
        <position position="596"/>
    </location>
    <ligand>
        <name>ATP</name>
        <dbReference type="ChEBI" id="CHEBI:30616"/>
    </ligand>
</feature>
<name>A0A2K1P014_9BACT</name>
<comment type="caution">
    <text evidence="15">The sequence shown here is derived from an EMBL/GenBank/DDBJ whole genome shotgun (WGS) entry which is preliminary data.</text>
</comment>
<feature type="short sequence motif" description="'HIGH' region" evidence="11">
    <location>
        <begin position="57"/>
        <end position="67"/>
    </location>
</feature>
<dbReference type="InterPro" id="IPR009008">
    <property type="entry name" value="Val/Leu/Ile-tRNA-synth_edit"/>
</dbReference>
<evidence type="ECO:0000256" key="3">
    <source>
        <dbReference type="ARBA" id="ARBA00022598"/>
    </source>
</evidence>
<dbReference type="FunFam" id="1.10.730.20:FF:000001">
    <property type="entry name" value="Isoleucine--tRNA ligase"/>
    <property type="match status" value="1"/>
</dbReference>
<accession>A0A2K1P014</accession>
<evidence type="ECO:0000256" key="5">
    <source>
        <dbReference type="ARBA" id="ARBA00022741"/>
    </source>
</evidence>
<evidence type="ECO:0000259" key="13">
    <source>
        <dbReference type="Pfam" id="PF06827"/>
    </source>
</evidence>
<sequence>MDYKDTINLPKTSFKMKANLKEKEPQILQKWDDLNIAYYLRNKRMGGKKFVLHDGPPYANGDIHMGTALNKVLKDIVLKYKTLRGFDAPYIPGWDTHGLPIEHNVTTKLGDKASTLSKLEIRKLCEDYAMKYVDIQRESFKRLGVIGFWEKPYLTLNPEYEAKVLEILRSIVDAGNIYKGTKPIYWCTECQTALAEAEVEYHDHTSDSIYVKFPLVGKDNTYVIIWTTTPWTLPANVAIAVHPNFDYSKVEVGNEYWIMAKELVDKTMKEARIDDYKIIDTFKGSTLDGKKARHPFIERDSLLVLADYVTLEEGTGCVHTAPGHGMEDYMTGTKYNLQVISPVDSHGYFTEEAGKYKGLKIWEANKEIIKDLKENGFLVQSGKLTHSYPHCWRCKNPVIFRATPQWFIDLEKNNYREKVLEEIKKVNWIPKWGENRISSMVRERPDWVISRQRAWGIPIPAIKCEDCGDSILDTQILDHVIEIIKKEGSNAWFEKETKELLPNDYKCPKCGGSTFKKEEDILDVWIDSGSSFEAVANSREELKKFPVDLYLEGSDQHRGWFQSSIFLSVAKHGIAPYESVLTHGFIKDEEGKKMSKSLGNVVNPKDIINKYGADILRLWVASADYRMDIKISYNILEQQVETYRKLRNTIRFLLGNINDFNPAEDYVDYEEMLEIDQWAMMKLHSLIKNVTKAYDNYEFYKVHYLINNFCTIDMSSTYLDIIKDRIYVEGKKSKLRRSAQTVLYETAIALNKLISPILPFTAEEVYEHLNYSNKHETIFAELWPEYKENYLSEELEEKWNKIFALREDVLKALEEKRKEKLLGNSLDAKIIVQPIDDTLKQILSQYDNNSIADLFIVSQFEFGNVKDGFEGRYAKIKVTKAEGKKCERCWKVDPNTGKDPEFPGVCPRCGKVLKEENNY</sequence>
<dbReference type="RefSeq" id="WP_103067184.1">
    <property type="nucleotide sequence ID" value="NZ_AZRL01000016.1"/>
</dbReference>
<dbReference type="SUPFAM" id="SSF47323">
    <property type="entry name" value="Anticodon-binding domain of a subclass of class I aminoacyl-tRNA synthetases"/>
    <property type="match status" value="1"/>
</dbReference>
<feature type="binding site" evidence="11">
    <location>
        <position position="909"/>
    </location>
    <ligand>
        <name>Zn(2+)</name>
        <dbReference type="ChEBI" id="CHEBI:29105"/>
    </ligand>
</feature>
<dbReference type="GO" id="GO:0000049">
    <property type="term" value="F:tRNA binding"/>
    <property type="evidence" value="ECO:0007669"/>
    <property type="project" value="InterPro"/>
</dbReference>
<reference evidence="15 16" key="1">
    <citation type="submission" date="2013-12" db="EMBL/GenBank/DDBJ databases">
        <title>Comparative genomics of Petrotoga isolates.</title>
        <authorList>
            <person name="Nesbo C.L."/>
            <person name="Charchuk R."/>
            <person name="Chow K."/>
        </authorList>
    </citation>
    <scope>NUCLEOTIDE SEQUENCE [LARGE SCALE GENOMIC DNA]</scope>
    <source>
        <strain evidence="15 16">DSM 13574</strain>
    </source>
</reference>
<gene>
    <name evidence="11 15" type="primary">ileS</name>
    <name evidence="15" type="ORF">X929_06465</name>
</gene>
<dbReference type="InterPro" id="IPR013155">
    <property type="entry name" value="M/V/L/I-tRNA-synth_anticd-bd"/>
</dbReference>
<dbReference type="Gene3D" id="1.10.730.20">
    <property type="match status" value="1"/>
</dbReference>
<dbReference type="InterPro" id="IPR010663">
    <property type="entry name" value="Znf_FPG/IleRS"/>
</dbReference>
<evidence type="ECO:0000259" key="12">
    <source>
        <dbReference type="Pfam" id="PF00133"/>
    </source>
</evidence>
<feature type="domain" description="Zinc finger FPG/IleRS-type" evidence="13">
    <location>
        <begin position="883"/>
        <end position="909"/>
    </location>
</feature>
<dbReference type="PANTHER" id="PTHR42765">
    <property type="entry name" value="SOLEUCYL-TRNA SYNTHETASE"/>
    <property type="match status" value="1"/>
</dbReference>
<dbReference type="EC" id="6.1.1.5" evidence="11"/>
<evidence type="ECO:0000256" key="2">
    <source>
        <dbReference type="ARBA" id="ARBA00022490"/>
    </source>
</evidence>
<dbReference type="Pfam" id="PF00133">
    <property type="entry name" value="tRNA-synt_1"/>
    <property type="match status" value="1"/>
</dbReference>
<keyword evidence="2 11" id="KW-0963">Cytoplasm</keyword>
<keyword evidence="11" id="KW-0862">Zinc</keyword>
<keyword evidence="7 11" id="KW-0648">Protein biosynthesis</keyword>
<evidence type="ECO:0000256" key="7">
    <source>
        <dbReference type="ARBA" id="ARBA00022917"/>
    </source>
</evidence>
<dbReference type="Gene3D" id="3.40.50.620">
    <property type="entry name" value="HUPs"/>
    <property type="match status" value="2"/>
</dbReference>
<keyword evidence="4 11" id="KW-0479">Metal-binding</keyword>
<evidence type="ECO:0000256" key="9">
    <source>
        <dbReference type="ARBA" id="ARBA00025217"/>
    </source>
</evidence>
<feature type="binding site" evidence="11">
    <location>
        <position position="886"/>
    </location>
    <ligand>
        <name>Zn(2+)</name>
        <dbReference type="ChEBI" id="CHEBI:29105"/>
    </ligand>
</feature>
<dbReference type="InterPro" id="IPR050081">
    <property type="entry name" value="Ile-tRNA_ligase"/>
</dbReference>
<evidence type="ECO:0000313" key="16">
    <source>
        <dbReference type="Proteomes" id="UP000236434"/>
    </source>
</evidence>
<dbReference type="FunFam" id="3.40.50.620:FF:000152">
    <property type="entry name" value="Isoleucine--tRNA ligase"/>
    <property type="match status" value="1"/>
</dbReference>
<dbReference type="HAMAP" id="MF_02002">
    <property type="entry name" value="Ile_tRNA_synth_type1"/>
    <property type="match status" value="1"/>
</dbReference>
<keyword evidence="6 11" id="KW-0067">ATP-binding</keyword>
<proteinExistence type="inferred from homology"/>
<dbReference type="GO" id="GO:0002161">
    <property type="term" value="F:aminoacyl-tRNA deacylase activity"/>
    <property type="evidence" value="ECO:0007669"/>
    <property type="project" value="InterPro"/>
</dbReference>
<keyword evidence="5 11" id="KW-0547">Nucleotide-binding</keyword>
<comment type="subcellular location">
    <subcellularLocation>
        <location evidence="11">Cytoplasm</location>
    </subcellularLocation>
</comment>
<feature type="domain" description="Methionyl/Valyl/Leucyl/Isoleucyl-tRNA synthetase anticodon-binding" evidence="14">
    <location>
        <begin position="676"/>
        <end position="831"/>
    </location>
</feature>
<dbReference type="NCBIfam" id="TIGR00392">
    <property type="entry name" value="ileS"/>
    <property type="match status" value="1"/>
</dbReference>
<dbReference type="Pfam" id="PF06827">
    <property type="entry name" value="zf-FPG_IleRS"/>
    <property type="match status" value="1"/>
</dbReference>
<feature type="binding site" evidence="11">
    <location>
        <position position="552"/>
    </location>
    <ligand>
        <name>L-isoleucyl-5'-AMP</name>
        <dbReference type="ChEBI" id="CHEBI:178002"/>
    </ligand>
</feature>
<evidence type="ECO:0000256" key="10">
    <source>
        <dbReference type="ARBA" id="ARBA00048359"/>
    </source>
</evidence>
<comment type="cofactor">
    <cofactor evidence="11">
        <name>Zn(2+)</name>
        <dbReference type="ChEBI" id="CHEBI:29105"/>
    </cofactor>
    <text evidence="11">Binds 1 zinc ion per subunit.</text>
</comment>
<dbReference type="InterPro" id="IPR009080">
    <property type="entry name" value="tRNAsynth_Ia_anticodon-bd"/>
</dbReference>
<dbReference type="PROSITE" id="PS00178">
    <property type="entry name" value="AA_TRNA_LIGASE_I"/>
    <property type="match status" value="1"/>
</dbReference>
<evidence type="ECO:0000259" key="14">
    <source>
        <dbReference type="Pfam" id="PF08264"/>
    </source>
</evidence>
<keyword evidence="3 11" id="KW-0436">Ligase</keyword>
<evidence type="ECO:0000313" key="15">
    <source>
        <dbReference type="EMBL" id="PNR96119.1"/>
    </source>
</evidence>
<dbReference type="GO" id="GO:0008270">
    <property type="term" value="F:zinc ion binding"/>
    <property type="evidence" value="ECO:0007669"/>
    <property type="project" value="UniProtKB-UniRule"/>
</dbReference>
<dbReference type="EMBL" id="AZRL01000016">
    <property type="protein sequence ID" value="PNR96119.1"/>
    <property type="molecule type" value="Genomic_DNA"/>
</dbReference>
<evidence type="ECO:0000256" key="6">
    <source>
        <dbReference type="ARBA" id="ARBA00022840"/>
    </source>
</evidence>
<comment type="subunit">
    <text evidence="11">Monomer.</text>
</comment>
<feature type="binding site" evidence="11">
    <location>
        <position position="889"/>
    </location>
    <ligand>
        <name>Zn(2+)</name>
        <dbReference type="ChEBI" id="CHEBI:29105"/>
    </ligand>
</feature>
<organism evidence="15 16">
    <name type="scientific">Petrotoga olearia DSM 13574</name>
    <dbReference type="NCBI Taxonomy" id="1122955"/>
    <lineage>
        <taxon>Bacteria</taxon>
        <taxon>Thermotogati</taxon>
        <taxon>Thermotogota</taxon>
        <taxon>Thermotogae</taxon>
        <taxon>Petrotogales</taxon>
        <taxon>Petrotogaceae</taxon>
        <taxon>Petrotoga</taxon>
    </lineage>
</organism>
<dbReference type="Gene3D" id="3.90.740.10">
    <property type="entry name" value="Valyl/Leucyl/Isoleucyl-tRNA synthetase, editing domain"/>
    <property type="match status" value="1"/>
</dbReference>
<protein>
    <recommendedName>
        <fullName evidence="11">Isoleucine--tRNA ligase</fullName>
        <ecNumber evidence="11">6.1.1.5</ecNumber>
    </recommendedName>
    <alternativeName>
        <fullName evidence="11">Isoleucyl-tRNA synthetase</fullName>
        <shortName evidence="11">IleRS</shortName>
    </alternativeName>
</protein>
<comment type="domain">
    <text evidence="11">IleRS has two distinct active sites: one for aminoacylation and one for editing. The misactivated valine is translocated from the active site to the editing site, which sterically excludes the correctly activated isoleucine. The single editing site contains two valyl binding pockets, one specific for each substrate (Val-AMP or Val-tRNA(Ile)).</text>
</comment>
<evidence type="ECO:0000256" key="1">
    <source>
        <dbReference type="ARBA" id="ARBA00006887"/>
    </source>
</evidence>
<dbReference type="InterPro" id="IPR002300">
    <property type="entry name" value="aa-tRNA-synth_Ia"/>
</dbReference>
<dbReference type="OrthoDB" id="9810365at2"/>
<dbReference type="Gene3D" id="1.10.10.830">
    <property type="entry name" value="Ile-tRNA synthetase CP2 domain-like"/>
    <property type="match status" value="1"/>
</dbReference>
<dbReference type="PRINTS" id="PR00984">
    <property type="entry name" value="TRNASYNTHILE"/>
</dbReference>
<dbReference type="PANTHER" id="PTHR42765:SF1">
    <property type="entry name" value="ISOLEUCINE--TRNA LIGASE, MITOCHONDRIAL"/>
    <property type="match status" value="1"/>
</dbReference>
<dbReference type="InterPro" id="IPR033708">
    <property type="entry name" value="Anticodon_Ile_BEm"/>
</dbReference>
<dbReference type="GO" id="GO:0004822">
    <property type="term" value="F:isoleucine-tRNA ligase activity"/>
    <property type="evidence" value="ECO:0007669"/>
    <property type="project" value="UniProtKB-UniRule"/>
</dbReference>
<dbReference type="InterPro" id="IPR002301">
    <property type="entry name" value="Ile-tRNA-ligase"/>
</dbReference>
<comment type="catalytic activity">
    <reaction evidence="10 11">
        <text>tRNA(Ile) + L-isoleucine + ATP = L-isoleucyl-tRNA(Ile) + AMP + diphosphate</text>
        <dbReference type="Rhea" id="RHEA:11060"/>
        <dbReference type="Rhea" id="RHEA-COMP:9666"/>
        <dbReference type="Rhea" id="RHEA-COMP:9695"/>
        <dbReference type="ChEBI" id="CHEBI:30616"/>
        <dbReference type="ChEBI" id="CHEBI:33019"/>
        <dbReference type="ChEBI" id="CHEBI:58045"/>
        <dbReference type="ChEBI" id="CHEBI:78442"/>
        <dbReference type="ChEBI" id="CHEBI:78528"/>
        <dbReference type="ChEBI" id="CHEBI:456215"/>
        <dbReference type="EC" id="6.1.1.5"/>
    </reaction>
</comment>
<dbReference type="SUPFAM" id="SSF52374">
    <property type="entry name" value="Nucleotidylyl transferase"/>
    <property type="match status" value="1"/>
</dbReference>
<dbReference type="Proteomes" id="UP000236434">
    <property type="component" value="Unassembled WGS sequence"/>
</dbReference>
<dbReference type="InterPro" id="IPR001412">
    <property type="entry name" value="aa-tRNA-synth_I_CS"/>
</dbReference>
<feature type="domain" description="Aminoacyl-tRNA synthetase class Ia" evidence="12">
    <location>
        <begin position="26"/>
        <end position="632"/>
    </location>
</feature>
<keyword evidence="8 11" id="KW-0030">Aminoacyl-tRNA synthetase</keyword>
<dbReference type="Pfam" id="PF08264">
    <property type="entry name" value="Anticodon_1"/>
    <property type="match status" value="1"/>
</dbReference>
<evidence type="ECO:0000256" key="8">
    <source>
        <dbReference type="ARBA" id="ARBA00023146"/>
    </source>
</evidence>
<evidence type="ECO:0000256" key="4">
    <source>
        <dbReference type="ARBA" id="ARBA00022723"/>
    </source>
</evidence>
<feature type="binding site" evidence="11">
    <location>
        <position position="906"/>
    </location>
    <ligand>
        <name>Zn(2+)</name>
        <dbReference type="ChEBI" id="CHEBI:29105"/>
    </ligand>
</feature>
<evidence type="ECO:0000256" key="11">
    <source>
        <dbReference type="HAMAP-Rule" id="MF_02002"/>
    </source>
</evidence>
<dbReference type="InterPro" id="IPR023585">
    <property type="entry name" value="Ile-tRNA-ligase_type1"/>
</dbReference>
<dbReference type="GO" id="GO:0005524">
    <property type="term" value="F:ATP binding"/>
    <property type="evidence" value="ECO:0007669"/>
    <property type="project" value="UniProtKB-UniRule"/>
</dbReference>
<dbReference type="SUPFAM" id="SSF50677">
    <property type="entry name" value="ValRS/IleRS/LeuRS editing domain"/>
    <property type="match status" value="1"/>
</dbReference>
<dbReference type="GO" id="GO:0006428">
    <property type="term" value="P:isoleucyl-tRNA aminoacylation"/>
    <property type="evidence" value="ECO:0007669"/>
    <property type="project" value="UniProtKB-UniRule"/>
</dbReference>
<dbReference type="CDD" id="cd07960">
    <property type="entry name" value="Anticodon_Ia_Ile_BEm"/>
    <property type="match status" value="1"/>
</dbReference>
<dbReference type="GO" id="GO:0005829">
    <property type="term" value="C:cytosol"/>
    <property type="evidence" value="ECO:0007669"/>
    <property type="project" value="TreeGrafter"/>
</dbReference>